<dbReference type="STRING" id="1184251.TCELL_0918"/>
<dbReference type="InterPro" id="IPR057744">
    <property type="entry name" value="OTAase-like"/>
</dbReference>
<dbReference type="KEGG" id="thg:TCELL_0918"/>
<dbReference type="InParanoid" id="I3TF04"/>
<evidence type="ECO:0000313" key="3">
    <source>
        <dbReference type="Proteomes" id="UP000005270"/>
    </source>
</evidence>
<dbReference type="CDD" id="cd01299">
    <property type="entry name" value="Met_dep_hydrolase_A"/>
    <property type="match status" value="1"/>
</dbReference>
<dbReference type="EMBL" id="CP003531">
    <property type="protein sequence ID" value="AFK51342.1"/>
    <property type="molecule type" value="Genomic_DNA"/>
</dbReference>
<dbReference type="PANTHER" id="PTHR43135:SF3">
    <property type="entry name" value="ALPHA-D-RIBOSE 1-METHYLPHOSPHONATE 5-TRIPHOSPHATE DIPHOSPHATASE"/>
    <property type="match status" value="1"/>
</dbReference>
<dbReference type="InterPro" id="IPR032466">
    <property type="entry name" value="Metal_Hydrolase"/>
</dbReference>
<dbReference type="RefSeq" id="WP_014737592.1">
    <property type="nucleotide sequence ID" value="NC_017954.1"/>
</dbReference>
<sequence>METILIDNARVLDVKKGRIVENARLLVEGKYIADVGTSGEVDASRADKVIDAGGRVVMPGLIDAHMHLSGLRTGDVVKEPLFTSYETLVARAVRDLEALAEAGFTTVVDAGGLIALGLKQAVEEGTVVGPRIVAAGAPLSQTFGHGDTHYLPLEISDARSPHRIGSFASLICDGVDECRKAARYALRMGSDFIKIFTTGGVMSQRDRPEYTQFTLEEIKAIVEEAKAAGRFVHAHAEGDKGIVNALLGGVKVIAHADMIDETGIQLALEKDAVVVPTLAVSEHILTYGRELGLPDWALEKEGFLIKYHVERARAAWRAGVKLATGTDFWGGARAFKHGDNALELVLFVEKIGMPPAEALRAATINAAEVAGLRDQTGSLEKGKLADLIIVDGNPLDDPKILLDKNRILLVMKAGSILKNRITGL</sequence>
<keyword evidence="3" id="KW-1185">Reference proteome</keyword>
<dbReference type="Gene3D" id="3.20.20.140">
    <property type="entry name" value="Metal-dependent hydrolases"/>
    <property type="match status" value="1"/>
</dbReference>
<feature type="domain" description="Amidohydrolase-related" evidence="1">
    <location>
        <begin position="56"/>
        <end position="416"/>
    </location>
</feature>
<accession>I3TF04</accession>
<dbReference type="InterPro" id="IPR006680">
    <property type="entry name" value="Amidohydro-rel"/>
</dbReference>
<dbReference type="eggNOG" id="arCOG00696">
    <property type="taxonomic scope" value="Archaea"/>
</dbReference>
<dbReference type="InterPro" id="IPR051781">
    <property type="entry name" value="Metallo-dep_Hydrolase"/>
</dbReference>
<dbReference type="HOGENOM" id="CLU_023620_2_2_2"/>
<keyword evidence="2" id="KW-0378">Hydrolase</keyword>
<dbReference type="SUPFAM" id="SSF51338">
    <property type="entry name" value="Composite domain of metallo-dependent hydrolases"/>
    <property type="match status" value="1"/>
</dbReference>
<evidence type="ECO:0000313" key="2">
    <source>
        <dbReference type="EMBL" id="AFK51342.1"/>
    </source>
</evidence>
<dbReference type="AlphaFoldDB" id="I3TF04"/>
<dbReference type="Proteomes" id="UP000005270">
    <property type="component" value="Chromosome"/>
</dbReference>
<dbReference type="Gene3D" id="2.30.40.10">
    <property type="entry name" value="Urease, subunit C, domain 1"/>
    <property type="match status" value="1"/>
</dbReference>
<dbReference type="InterPro" id="IPR011059">
    <property type="entry name" value="Metal-dep_hydrolase_composite"/>
</dbReference>
<proteinExistence type="predicted"/>
<organism evidence="2 3">
    <name type="scientific">Thermogladius calderae (strain DSM 22663 / VKM B-2946 / 1633)</name>
    <dbReference type="NCBI Taxonomy" id="1184251"/>
    <lineage>
        <taxon>Archaea</taxon>
        <taxon>Thermoproteota</taxon>
        <taxon>Thermoprotei</taxon>
        <taxon>Desulfurococcales</taxon>
        <taxon>Desulfurococcaceae</taxon>
        <taxon>Thermogladius</taxon>
    </lineage>
</organism>
<dbReference type="SUPFAM" id="SSF51556">
    <property type="entry name" value="Metallo-dependent hydrolases"/>
    <property type="match status" value="1"/>
</dbReference>
<evidence type="ECO:0000259" key="1">
    <source>
        <dbReference type="Pfam" id="PF01979"/>
    </source>
</evidence>
<dbReference type="GO" id="GO:0016810">
    <property type="term" value="F:hydrolase activity, acting on carbon-nitrogen (but not peptide) bonds"/>
    <property type="evidence" value="ECO:0007669"/>
    <property type="project" value="InterPro"/>
</dbReference>
<reference evidence="2 3" key="1">
    <citation type="journal article" date="2012" name="J. Bacteriol.">
        <title>Complete genome sequence of the hyperthermophilic cellulolytic Crenarchaeon 'Thermogladius cellulolyticus' 1633.</title>
        <authorList>
            <person name="Mardanov A.V."/>
            <person name="Kochetkova T.V."/>
            <person name="Beletsky A.V."/>
            <person name="Bonch-Osmolovskaya E.A."/>
            <person name="Ravin N.V."/>
            <person name="Skryabin K.G."/>
        </authorList>
    </citation>
    <scope>NUCLEOTIDE SEQUENCE [LARGE SCALE GENOMIC DNA]</scope>
    <source>
        <strain evidence="3">DSM 22663 / VKM B-2946 / 1633</strain>
    </source>
</reference>
<name>I3TF04_THEC1</name>
<protein>
    <submittedName>
        <fullName evidence="2">Amidohydrolase</fullName>
    </submittedName>
</protein>
<gene>
    <name evidence="2" type="ordered locus">TCELL_0918</name>
</gene>
<dbReference type="GeneID" id="13013235"/>
<dbReference type="PANTHER" id="PTHR43135">
    <property type="entry name" value="ALPHA-D-RIBOSE 1-METHYLPHOSPHONATE 5-TRIPHOSPHATE DIPHOSPHATASE"/>
    <property type="match status" value="1"/>
</dbReference>
<dbReference type="FunCoup" id="I3TF04">
    <property type="interactions" value="3"/>
</dbReference>
<dbReference type="Pfam" id="PF01979">
    <property type="entry name" value="Amidohydro_1"/>
    <property type="match status" value="1"/>
</dbReference>